<name>A0A2P4TBS7_BAMTH</name>
<dbReference type="AlphaFoldDB" id="A0A2P4TBS7"/>
<proteinExistence type="predicted"/>
<protein>
    <submittedName>
        <fullName evidence="1">Uncharacterized protein</fullName>
    </submittedName>
</protein>
<comment type="caution">
    <text evidence="1">The sequence shown here is derived from an EMBL/GenBank/DDBJ whole genome shotgun (WGS) entry which is preliminary data.</text>
</comment>
<evidence type="ECO:0000313" key="2">
    <source>
        <dbReference type="Proteomes" id="UP000237246"/>
    </source>
</evidence>
<dbReference type="EMBL" id="PPHD01002819">
    <property type="protein sequence ID" value="POI33829.1"/>
    <property type="molecule type" value="Genomic_DNA"/>
</dbReference>
<evidence type="ECO:0000313" key="1">
    <source>
        <dbReference type="EMBL" id="POI33829.1"/>
    </source>
</evidence>
<reference evidence="1 2" key="1">
    <citation type="submission" date="2018-01" db="EMBL/GenBank/DDBJ databases">
        <title>Comparison of the Chinese Bamboo Partridge and Red Junglefowl genome sequences highlights the importance of demography in genome evolution.</title>
        <authorList>
            <person name="Tiley G.P."/>
            <person name="Kimball R.T."/>
            <person name="Braun E.L."/>
            <person name="Burleigh J.G."/>
        </authorList>
    </citation>
    <scope>NUCLEOTIDE SEQUENCE [LARGE SCALE GENOMIC DNA]</scope>
    <source>
        <strain evidence="1">RTK389</strain>
        <tissue evidence="1">Blood</tissue>
    </source>
</reference>
<accession>A0A2P4TBS7</accession>
<organism evidence="1 2">
    <name type="scientific">Bambusicola thoracicus</name>
    <name type="common">Chinese bamboo-partridge</name>
    <name type="synonym">Perdix thoracica</name>
    <dbReference type="NCBI Taxonomy" id="9083"/>
    <lineage>
        <taxon>Eukaryota</taxon>
        <taxon>Metazoa</taxon>
        <taxon>Chordata</taxon>
        <taxon>Craniata</taxon>
        <taxon>Vertebrata</taxon>
        <taxon>Euteleostomi</taxon>
        <taxon>Archelosauria</taxon>
        <taxon>Archosauria</taxon>
        <taxon>Dinosauria</taxon>
        <taxon>Saurischia</taxon>
        <taxon>Theropoda</taxon>
        <taxon>Coelurosauria</taxon>
        <taxon>Aves</taxon>
        <taxon>Neognathae</taxon>
        <taxon>Galloanserae</taxon>
        <taxon>Galliformes</taxon>
        <taxon>Phasianidae</taxon>
        <taxon>Perdicinae</taxon>
        <taxon>Bambusicola</taxon>
    </lineage>
</organism>
<gene>
    <name evidence="1" type="ORF">CIB84_002418</name>
</gene>
<keyword evidence="2" id="KW-1185">Reference proteome</keyword>
<dbReference type="OrthoDB" id="9360829at2759"/>
<sequence length="225" mass="24372">MYFPTHRSLQFTWVWGPHCSTEPLPHRHCWRQSRSETGGSIAPQREAAAKPSAVPDLRQRLPLVIQHQEARGSCWSSMGVLLEQHEGLQARLGAGLEPREMGGAFLFSCRKPLWWGLFSWASCAAAGSRMAAHSHEGQCPEGWAGAGTCREQHPQLSCIASSLRTSSVCSSAMDKAYFSHSFFLQMQRSQHPSISAASPGGTTTASMVSLAPHRAGVLPAPPSGP</sequence>
<dbReference type="Proteomes" id="UP000237246">
    <property type="component" value="Unassembled WGS sequence"/>
</dbReference>